<sequence>MTSSSSSDATDVMINGEASSRIIPAAMTGRSQLAAAFTALDESDQYDAVLTGLCAKILDNDQAATAASLEDSAALLTEMNQRNIPASPRSLMSLIDATVKTQDTTTMTDILRLARQNKAGLNQYGILQSDIVDMPAGNQQVACADGSRKTRAERLESLPDVPVDDRGTEIASAMATLGVVGICFLANLFGMDDITPVTNLLWFTITTVGVVDNFYDVLQFGSNAAISSLNTTDTNKENLKLPQKESLPFGLGTGELTGTVTRGLTRLCSTDTERECQVEAAALYTAYVLGLPCFAFRPNSLEAANLMVQHEEQNLLSTTSGILKVLIWLMAPVAMESMKHPQLICSDPREASGLLQRLQDYAGKNNLDSLWWMLEESPEQETQDLLKWAYHEADVLIRNNLKDVTEMSQRLTGGAATIGDCVAVVERW</sequence>
<dbReference type="Proteomes" id="UP001153069">
    <property type="component" value="Unassembled WGS sequence"/>
</dbReference>
<reference evidence="1" key="1">
    <citation type="submission" date="2020-06" db="EMBL/GenBank/DDBJ databases">
        <authorList>
            <consortium name="Plant Systems Biology data submission"/>
        </authorList>
    </citation>
    <scope>NUCLEOTIDE SEQUENCE</scope>
    <source>
        <strain evidence="1">D6</strain>
    </source>
</reference>
<evidence type="ECO:0000313" key="2">
    <source>
        <dbReference type="Proteomes" id="UP001153069"/>
    </source>
</evidence>
<proteinExistence type="predicted"/>
<dbReference type="AlphaFoldDB" id="A0A9N8F2V6"/>
<protein>
    <submittedName>
        <fullName evidence="1">Uncharacterized protein</fullName>
    </submittedName>
</protein>
<dbReference type="OrthoDB" id="195614at2759"/>
<organism evidence="1 2">
    <name type="scientific">Seminavis robusta</name>
    <dbReference type="NCBI Taxonomy" id="568900"/>
    <lineage>
        <taxon>Eukaryota</taxon>
        <taxon>Sar</taxon>
        <taxon>Stramenopiles</taxon>
        <taxon>Ochrophyta</taxon>
        <taxon>Bacillariophyta</taxon>
        <taxon>Bacillariophyceae</taxon>
        <taxon>Bacillariophycidae</taxon>
        <taxon>Naviculales</taxon>
        <taxon>Naviculaceae</taxon>
        <taxon>Seminavis</taxon>
    </lineage>
</organism>
<keyword evidence="2" id="KW-1185">Reference proteome</keyword>
<dbReference type="EMBL" id="CAICTM010002913">
    <property type="protein sequence ID" value="CAB9530529.1"/>
    <property type="molecule type" value="Genomic_DNA"/>
</dbReference>
<accession>A0A9N8F2V6</accession>
<comment type="caution">
    <text evidence="1">The sequence shown here is derived from an EMBL/GenBank/DDBJ whole genome shotgun (WGS) entry which is preliminary data.</text>
</comment>
<name>A0A9N8F2V6_9STRA</name>
<gene>
    <name evidence="1" type="ORF">SEMRO_2915_G340180.1</name>
</gene>
<evidence type="ECO:0000313" key="1">
    <source>
        <dbReference type="EMBL" id="CAB9530529.1"/>
    </source>
</evidence>